<sequence>MTFIAALVWSAIVAFGPVELDFWTELGVILLGGFIIGALGAAAEK</sequence>
<keyword evidence="3" id="KW-1185">Reference proteome</keyword>
<evidence type="ECO:0000313" key="3">
    <source>
        <dbReference type="Proteomes" id="UP001302726"/>
    </source>
</evidence>
<gene>
    <name evidence="2" type="primary">31</name>
    <name evidence="2" type="ORF">SEA_WILDWEST_31</name>
</gene>
<accession>A0AA96HTN8</accession>
<name>A0AA96HTN8_9CAUD</name>
<organism evidence="2 3">
    <name type="scientific">Arthrobacter phage Wildwest</name>
    <dbReference type="NCBI Taxonomy" id="3051767"/>
    <lineage>
        <taxon>Viruses</taxon>
        <taxon>Duplodnaviria</taxon>
        <taxon>Heunggongvirae</taxon>
        <taxon>Uroviricota</taxon>
        <taxon>Caudoviricetes</taxon>
        <taxon>Casidaviridae</taxon>
        <taxon>Manhattanvirus</taxon>
        <taxon>Manhattanvirus wildwest</taxon>
    </lineage>
</organism>
<keyword evidence="1" id="KW-0472">Membrane</keyword>
<evidence type="ECO:0000313" key="2">
    <source>
        <dbReference type="EMBL" id="WNO26050.1"/>
    </source>
</evidence>
<dbReference type="Proteomes" id="UP001302726">
    <property type="component" value="Segment"/>
</dbReference>
<evidence type="ECO:0000256" key="1">
    <source>
        <dbReference type="SAM" id="Phobius"/>
    </source>
</evidence>
<keyword evidence="1" id="KW-1133">Transmembrane helix</keyword>
<proteinExistence type="predicted"/>
<keyword evidence="1" id="KW-0812">Transmembrane</keyword>
<feature type="transmembrane region" description="Helical" evidence="1">
    <location>
        <begin position="24"/>
        <end position="43"/>
    </location>
</feature>
<protein>
    <submittedName>
        <fullName evidence="2">Membrane protein</fullName>
    </submittedName>
</protein>
<reference evidence="2 3" key="1">
    <citation type="submission" date="2023-08" db="EMBL/GenBank/DDBJ databases">
        <authorList>
            <person name="Bearden H.B."/>
            <person name="Frey A.C."/>
            <person name="Joo S.-Y."/>
            <person name="Kamran I.N."/>
            <person name="Lloyd G.E."/>
            <person name="Ohms H.J."/>
            <person name="Prayaga B.S."/>
            <person name="Spencer A.M."/>
            <person name="Gunewardana D.V."/>
            <person name="Tuisl T.J."/>
            <person name="Uhde A.K."/>
            <person name="Van-Hees R.D."/>
            <person name="Walther L.D."/>
            <person name="Wang S.Y."/>
            <person name="Woods E.A."/>
            <person name="Yates E.K."/>
            <person name="Khan H.A."/>
            <person name="Gomez J.L."/>
            <person name="Wire N.L."/>
            <person name="Adair T.L."/>
            <person name="Washington J.M."/>
            <person name="Ko C."/>
            <person name="Russell D.A."/>
            <person name="Jacobs-Sera D."/>
            <person name="Hatfull G.F."/>
        </authorList>
    </citation>
    <scope>NUCLEOTIDE SEQUENCE [LARGE SCALE GENOMIC DNA]</scope>
</reference>
<dbReference type="EMBL" id="OR521060">
    <property type="protein sequence ID" value="WNO26050.1"/>
    <property type="molecule type" value="Genomic_DNA"/>
</dbReference>